<feature type="binding site" evidence="15">
    <location>
        <position position="485"/>
    </location>
    <ligand>
        <name>L-glutamate</name>
        <dbReference type="ChEBI" id="CHEBI:29985"/>
    </ligand>
</feature>
<feature type="domain" description="Ionotropic glutamate receptor L-glutamate and glycine-binding" evidence="22">
    <location>
        <begin position="411"/>
        <end position="476"/>
    </location>
</feature>
<dbReference type="Proteomes" id="UP000596742">
    <property type="component" value="Unassembled WGS sequence"/>
</dbReference>
<dbReference type="Gene3D" id="3.40.50.2300">
    <property type="match status" value="2"/>
</dbReference>
<keyword evidence="12" id="KW-1071">Ligand-gated ion channel</keyword>
<evidence type="ECO:0000256" key="15">
    <source>
        <dbReference type="PIRSR" id="PIRSR601508-1"/>
    </source>
</evidence>
<keyword evidence="11" id="KW-0628">Postsynaptic cell membrane</keyword>
<evidence type="ECO:0000256" key="20">
    <source>
        <dbReference type="SAM" id="SignalP"/>
    </source>
</evidence>
<dbReference type="SUPFAM" id="SSF81324">
    <property type="entry name" value="Voltage-gated potassium channels"/>
    <property type="match status" value="1"/>
</dbReference>
<dbReference type="EMBL" id="UYJE01003878">
    <property type="protein sequence ID" value="VDI23062.1"/>
    <property type="molecule type" value="Genomic_DNA"/>
</dbReference>
<evidence type="ECO:0000256" key="11">
    <source>
        <dbReference type="ARBA" id="ARBA00023257"/>
    </source>
</evidence>
<feature type="binding site" evidence="15">
    <location>
        <position position="487"/>
    </location>
    <ligand>
        <name>L-glutamate</name>
        <dbReference type="ChEBI" id="CHEBI:29985"/>
    </ligand>
</feature>
<evidence type="ECO:0000256" key="10">
    <source>
        <dbReference type="ARBA" id="ARBA00023180"/>
    </source>
</evidence>
<feature type="transmembrane region" description="Helical" evidence="19">
    <location>
        <begin position="607"/>
        <end position="630"/>
    </location>
</feature>
<feature type="site" description="Interaction with the cone snail toxin Con-ikot-ikot" evidence="16">
    <location>
        <position position="664"/>
    </location>
</feature>
<feature type="chain" id="PRO_5032600243" evidence="20">
    <location>
        <begin position="26"/>
        <end position="915"/>
    </location>
</feature>
<evidence type="ECO:0000256" key="17">
    <source>
        <dbReference type="PIRSR" id="PIRSR601508-3"/>
    </source>
</evidence>
<dbReference type="InterPro" id="IPR001320">
    <property type="entry name" value="Iontro_rcpt_C"/>
</dbReference>
<dbReference type="Gene3D" id="3.40.190.10">
    <property type="entry name" value="Periplasmic binding protein-like II"/>
    <property type="match status" value="3"/>
</dbReference>
<evidence type="ECO:0000259" key="21">
    <source>
        <dbReference type="SMART" id="SM00079"/>
    </source>
</evidence>
<dbReference type="InterPro" id="IPR028082">
    <property type="entry name" value="Peripla_BP_I"/>
</dbReference>
<comment type="caution">
    <text evidence="23">The sequence shown here is derived from an EMBL/GenBank/DDBJ whole genome shotgun (WGS) entry which is preliminary data.</text>
</comment>
<keyword evidence="24" id="KW-1185">Reference proteome</keyword>
<feature type="binding site" evidence="15">
    <location>
        <position position="492"/>
    </location>
    <ligand>
        <name>L-glutamate</name>
        <dbReference type="ChEBI" id="CHEBI:29985"/>
    </ligand>
</feature>
<dbReference type="Pfam" id="PF10613">
    <property type="entry name" value="Lig_chan-Glu_bd"/>
    <property type="match status" value="1"/>
</dbReference>
<evidence type="ECO:0000256" key="6">
    <source>
        <dbReference type="ARBA" id="ARBA00023018"/>
    </source>
</evidence>
<feature type="transmembrane region" description="Helical" evidence="19">
    <location>
        <begin position="531"/>
        <end position="550"/>
    </location>
</feature>
<feature type="region of interest" description="Disordered" evidence="18">
    <location>
        <begin position="864"/>
        <end position="885"/>
    </location>
</feature>
<keyword evidence="5 19" id="KW-1133">Transmembrane helix</keyword>
<evidence type="ECO:0000256" key="5">
    <source>
        <dbReference type="ARBA" id="ARBA00022989"/>
    </source>
</evidence>
<feature type="disulfide bond" evidence="17">
    <location>
        <begin position="750"/>
        <end position="808"/>
    </location>
</feature>
<dbReference type="PANTHER" id="PTHR18966">
    <property type="entry name" value="IONOTROPIC GLUTAMATE RECEPTOR"/>
    <property type="match status" value="1"/>
</dbReference>
<dbReference type="InterPro" id="IPR001828">
    <property type="entry name" value="ANF_lig-bd_rcpt"/>
</dbReference>
<keyword evidence="10" id="KW-0325">Glycoprotein</keyword>
<evidence type="ECO:0000256" key="4">
    <source>
        <dbReference type="ARBA" id="ARBA00022692"/>
    </source>
</evidence>
<keyword evidence="6" id="KW-0770">Synapse</keyword>
<dbReference type="Pfam" id="PF01094">
    <property type="entry name" value="ANF_receptor"/>
    <property type="match status" value="1"/>
</dbReference>
<dbReference type="AlphaFoldDB" id="A0A8B6DRC4"/>
<keyword evidence="9 23" id="KW-0675">Receptor</keyword>
<dbReference type="Gene3D" id="1.10.287.70">
    <property type="match status" value="1"/>
</dbReference>
<evidence type="ECO:0000256" key="2">
    <source>
        <dbReference type="ARBA" id="ARBA00022448"/>
    </source>
</evidence>
<evidence type="ECO:0000256" key="8">
    <source>
        <dbReference type="ARBA" id="ARBA00023136"/>
    </source>
</evidence>
<dbReference type="FunFam" id="1.10.287.70:FF:000143">
    <property type="entry name" value="Probable glutamate receptor"/>
    <property type="match status" value="1"/>
</dbReference>
<dbReference type="SMART" id="SM00079">
    <property type="entry name" value="PBPe"/>
    <property type="match status" value="1"/>
</dbReference>
<feature type="transmembrane region" description="Helical" evidence="19">
    <location>
        <begin position="823"/>
        <end position="848"/>
    </location>
</feature>
<dbReference type="OrthoDB" id="5984008at2759"/>
<dbReference type="GO" id="GO:0045211">
    <property type="term" value="C:postsynaptic membrane"/>
    <property type="evidence" value="ECO:0007669"/>
    <property type="project" value="UniProtKB-SubCell"/>
</dbReference>
<evidence type="ECO:0000256" key="12">
    <source>
        <dbReference type="ARBA" id="ARBA00023286"/>
    </source>
</evidence>
<keyword evidence="13" id="KW-0407">Ion channel</keyword>
<evidence type="ECO:0000256" key="7">
    <source>
        <dbReference type="ARBA" id="ARBA00023065"/>
    </source>
</evidence>
<evidence type="ECO:0000256" key="16">
    <source>
        <dbReference type="PIRSR" id="PIRSR601508-2"/>
    </source>
</evidence>
<gene>
    <name evidence="23" type="ORF">MGAL_10B061182</name>
</gene>
<dbReference type="FunFam" id="3.40.190.10:FF:000024">
    <property type="entry name" value="Glutamate receptor, ionotropic, delta 1"/>
    <property type="match status" value="1"/>
</dbReference>
<evidence type="ECO:0000256" key="13">
    <source>
        <dbReference type="ARBA" id="ARBA00023303"/>
    </source>
</evidence>
<evidence type="ECO:0000256" key="14">
    <source>
        <dbReference type="ARBA" id="ARBA00034100"/>
    </source>
</evidence>
<organism evidence="23 24">
    <name type="scientific">Mytilus galloprovincialis</name>
    <name type="common">Mediterranean mussel</name>
    <dbReference type="NCBI Taxonomy" id="29158"/>
    <lineage>
        <taxon>Eukaryota</taxon>
        <taxon>Metazoa</taxon>
        <taxon>Spiralia</taxon>
        <taxon>Lophotrochozoa</taxon>
        <taxon>Mollusca</taxon>
        <taxon>Bivalvia</taxon>
        <taxon>Autobranchia</taxon>
        <taxon>Pteriomorphia</taxon>
        <taxon>Mytilida</taxon>
        <taxon>Mytiloidea</taxon>
        <taxon>Mytilidae</taxon>
        <taxon>Mytilinae</taxon>
        <taxon>Mytilus</taxon>
    </lineage>
</organism>
<feature type="compositionally biased region" description="Low complexity" evidence="18">
    <location>
        <begin position="868"/>
        <end position="881"/>
    </location>
</feature>
<evidence type="ECO:0000256" key="19">
    <source>
        <dbReference type="SAM" id="Phobius"/>
    </source>
</evidence>
<dbReference type="InterPro" id="IPR001508">
    <property type="entry name" value="Iono_Glu_rcpt_met"/>
</dbReference>
<dbReference type="InterPro" id="IPR015683">
    <property type="entry name" value="Ionotropic_Glu_rcpt"/>
</dbReference>
<keyword evidence="2" id="KW-0813">Transport</keyword>
<feature type="disulfide bond" evidence="17">
    <location>
        <begin position="69"/>
        <end position="315"/>
    </location>
</feature>
<reference evidence="23" key="1">
    <citation type="submission" date="2018-11" db="EMBL/GenBank/DDBJ databases">
        <authorList>
            <person name="Alioto T."/>
            <person name="Alioto T."/>
        </authorList>
    </citation>
    <scope>NUCLEOTIDE SEQUENCE</scope>
</reference>
<dbReference type="SUPFAM" id="SSF53822">
    <property type="entry name" value="Periplasmic binding protein-like I"/>
    <property type="match status" value="1"/>
</dbReference>
<dbReference type="InterPro" id="IPR019594">
    <property type="entry name" value="Glu/Gly-bd"/>
</dbReference>
<dbReference type="CDD" id="cd13717">
    <property type="entry name" value="PBP2_iGluR_putative"/>
    <property type="match status" value="1"/>
</dbReference>
<accession>A0A8B6DRC4</accession>
<comment type="subcellular location">
    <subcellularLocation>
        <location evidence="1">Cell membrane</location>
        <topology evidence="1">Multi-pass membrane protein</topology>
    </subcellularLocation>
    <subcellularLocation>
        <location evidence="14">Postsynaptic cell membrane</location>
    </subcellularLocation>
</comment>
<feature type="site" description="Crucial to convey clamshell closure to channel opening" evidence="16">
    <location>
        <position position="637"/>
    </location>
</feature>
<feature type="signal peptide" evidence="20">
    <location>
        <begin position="1"/>
        <end position="25"/>
    </location>
</feature>
<dbReference type="PRINTS" id="PR00177">
    <property type="entry name" value="NMDARECEPTOR"/>
</dbReference>
<keyword evidence="20" id="KW-0732">Signal</keyword>
<keyword evidence="8 19" id="KW-0472">Membrane</keyword>
<evidence type="ECO:0000259" key="22">
    <source>
        <dbReference type="SMART" id="SM00918"/>
    </source>
</evidence>
<keyword evidence="7" id="KW-0406">Ion transport</keyword>
<proteinExistence type="predicted"/>
<evidence type="ECO:0000256" key="18">
    <source>
        <dbReference type="SAM" id="MobiDB-lite"/>
    </source>
</evidence>
<keyword evidence="17" id="KW-1015">Disulfide bond</keyword>
<evidence type="ECO:0000256" key="1">
    <source>
        <dbReference type="ARBA" id="ARBA00004651"/>
    </source>
</evidence>
<sequence>MTYKMAIAILYRGFLLVCLIMGTRSQSFVAVVEDAKLMQNKLIGRTLEWGGKIKIVESHDQNQTLAEVCEHLKTGATALIDMSAPNVGLLIRSFARTVGLPYITVVDPSTLQSKDYDPDLHIGVEPPGSTMFRVIPDIVKHGSLTKIAILYDQSFDLHTIAKRILTGVPAQHLYQEIAQGDGLAEQMKKLKDIGTKIFILVSDENSADSVLGEASKQELMDEAYNWFVITKGHGLTCSKCRLGKSATVIHINGNESYNYTSRDAYLDFVKIQLRENFFTIYGFNIDEAFMYDLRMILDDVSTRFINATPIIIPDCNTVSLVRNQSRVDESRRIVEPFKTAKRTGVYGNISYRNGMLRQDVQLTINRIILDNLNKNTLGTWNEQDHISVNGKLTKEVGKKKYRVVIVPKYEPFVIKLSDNSKKNVTRADYDGYCLDLLDAIADTADFEYEIEESPDGLVGAMSDDGSWDGVIKHLMDRKADIAVGPISVMAERENVVDFTVPYYDLVGLTILMKKPKFDYKITKFIEVLDNYVWLCIIAAFFLFSGLLWAFDKFSPYSYQNDETLWDGQGPEPRVFSFKEGIWFCMMSLTPQGGGEAPRALSGRLIAATWWLFGFIVIATYTANLAAFLTVSRMDEPIKSLDDLSSQYKIQYAPMNGSTGLVYFKRMAEIEQKFYTIWKQMSLNDSLDAVQRAKLAVWDYPVSNKYTKLWETMQDTGFPDTLEEATKRVISGDFAYIGDAAENKFQTLTKCDLWEVGEEFSRKPFAFAVQEGSPLRNILSNAILQLLNQRKLETLKHKWWTNNQKKKTCPDIENESDGISIKNIGGVFLVIAVGTALSLICLAFEFYWYKYRPQQDGMRYNVKRNQSKASLTTSPTATTTLSNGNGSLWANNAPDFVPEEEARSNGMVHFELNGQL</sequence>
<dbReference type="SMART" id="SM00918">
    <property type="entry name" value="Lig_chan-Glu_bd"/>
    <property type="match status" value="1"/>
</dbReference>
<protein>
    <submittedName>
        <fullName evidence="23">Glutamate receptor, ionotropic, invertebrate</fullName>
    </submittedName>
</protein>
<evidence type="ECO:0000313" key="24">
    <source>
        <dbReference type="Proteomes" id="UP000596742"/>
    </source>
</evidence>
<evidence type="ECO:0000256" key="3">
    <source>
        <dbReference type="ARBA" id="ARBA00022475"/>
    </source>
</evidence>
<dbReference type="Pfam" id="PF00060">
    <property type="entry name" value="Lig_chan"/>
    <property type="match status" value="1"/>
</dbReference>
<keyword evidence="3" id="KW-1003">Cell membrane</keyword>
<name>A0A8B6DRC4_MYTGA</name>
<keyword evidence="4 19" id="KW-0812">Transmembrane</keyword>
<evidence type="ECO:0000256" key="9">
    <source>
        <dbReference type="ARBA" id="ARBA00023170"/>
    </source>
</evidence>
<dbReference type="GO" id="GO:0038023">
    <property type="term" value="F:signaling receptor activity"/>
    <property type="evidence" value="ECO:0007669"/>
    <property type="project" value="InterPro"/>
</dbReference>
<dbReference type="GO" id="GO:0015276">
    <property type="term" value="F:ligand-gated monoatomic ion channel activity"/>
    <property type="evidence" value="ECO:0007669"/>
    <property type="project" value="InterPro"/>
</dbReference>
<feature type="domain" description="Ionotropic glutamate receptor C-terminal" evidence="21">
    <location>
        <begin position="400"/>
        <end position="801"/>
    </location>
</feature>
<dbReference type="SUPFAM" id="SSF53850">
    <property type="entry name" value="Periplasmic binding protein-like II"/>
    <property type="match status" value="1"/>
</dbReference>
<evidence type="ECO:0000313" key="23">
    <source>
        <dbReference type="EMBL" id="VDI23062.1"/>
    </source>
</evidence>
<feature type="binding site" evidence="15">
    <location>
        <position position="738"/>
    </location>
    <ligand>
        <name>L-glutamate</name>
        <dbReference type="ChEBI" id="CHEBI:29985"/>
    </ligand>
</feature>